<reference evidence="2 3" key="1">
    <citation type="submission" date="2024-03" db="EMBL/GenBank/DDBJ databases">
        <authorList>
            <person name="Jo J.-H."/>
        </authorList>
    </citation>
    <scope>NUCLEOTIDE SEQUENCE [LARGE SCALE GENOMIC DNA]</scope>
    <source>
        <strain evidence="2 3">AS3R-12</strain>
    </source>
</reference>
<evidence type="ECO:0000256" key="1">
    <source>
        <dbReference type="SAM" id="MobiDB-lite"/>
    </source>
</evidence>
<keyword evidence="3" id="KW-1185">Reference proteome</keyword>
<feature type="compositionally biased region" description="Low complexity" evidence="1">
    <location>
        <begin position="130"/>
        <end position="145"/>
    </location>
</feature>
<protein>
    <submittedName>
        <fullName evidence="2">Uncharacterized protein</fullName>
    </submittedName>
</protein>
<gene>
    <name evidence="2" type="ORF">WG900_01985</name>
</gene>
<evidence type="ECO:0000313" key="2">
    <source>
        <dbReference type="EMBL" id="MEJ6008681.1"/>
    </source>
</evidence>
<dbReference type="EMBL" id="JBBHJY010000001">
    <property type="protein sequence ID" value="MEJ6008681.1"/>
    <property type="molecule type" value="Genomic_DNA"/>
</dbReference>
<comment type="caution">
    <text evidence="2">The sequence shown here is derived from an EMBL/GenBank/DDBJ whole genome shotgun (WGS) entry which is preliminary data.</text>
</comment>
<proteinExistence type="predicted"/>
<accession>A0ABU8S474</accession>
<dbReference type="RefSeq" id="WP_339964287.1">
    <property type="nucleotide sequence ID" value="NZ_JBBHJY010000001.1"/>
</dbReference>
<feature type="region of interest" description="Disordered" evidence="1">
    <location>
        <begin position="130"/>
        <end position="190"/>
    </location>
</feature>
<dbReference type="Proteomes" id="UP001379235">
    <property type="component" value="Unassembled WGS sequence"/>
</dbReference>
<sequence length="190" mass="19738">MNKWLAGGAAVLLIGFALWLGITRFGDARYAEGRASLASQVAAASAEAERRAADEFELGFARGQEASLGFIQWREGPLRTIREETTREIVRYGQSPAGAAVCFDADGLRTVNQGVAAAASTAFPADPGAGAAPLPRAGADPALAGWHGGPGGSQRSTGGKRTGPRRMRDDPPAAGQGVAEDRELIHAQTR</sequence>
<organism evidence="2 3">
    <name type="scientific">Novosphingobium aquae</name>
    <dbReference type="NCBI Taxonomy" id="3133435"/>
    <lineage>
        <taxon>Bacteria</taxon>
        <taxon>Pseudomonadati</taxon>
        <taxon>Pseudomonadota</taxon>
        <taxon>Alphaproteobacteria</taxon>
        <taxon>Sphingomonadales</taxon>
        <taxon>Sphingomonadaceae</taxon>
        <taxon>Novosphingobium</taxon>
    </lineage>
</organism>
<evidence type="ECO:0000313" key="3">
    <source>
        <dbReference type="Proteomes" id="UP001379235"/>
    </source>
</evidence>
<feature type="compositionally biased region" description="Basic and acidic residues" evidence="1">
    <location>
        <begin position="179"/>
        <end position="190"/>
    </location>
</feature>
<name>A0ABU8S474_9SPHN</name>